<comment type="caution">
    <text evidence="1">The sequence shown here is derived from an EMBL/GenBank/DDBJ whole genome shotgun (WGS) entry which is preliminary data.</text>
</comment>
<dbReference type="RefSeq" id="WP_189747576.1">
    <property type="nucleotide sequence ID" value="NZ_BMRL01000028.1"/>
</dbReference>
<proteinExistence type="predicted"/>
<evidence type="ECO:0008006" key="3">
    <source>
        <dbReference type="Google" id="ProtNLM"/>
    </source>
</evidence>
<dbReference type="EMBL" id="BNEC01000003">
    <property type="protein sequence ID" value="GHI67867.1"/>
    <property type="molecule type" value="Genomic_DNA"/>
</dbReference>
<dbReference type="SUPFAM" id="SSF53474">
    <property type="entry name" value="alpha/beta-Hydrolases"/>
    <property type="match status" value="1"/>
</dbReference>
<accession>A0ABQ3SIL3</accession>
<dbReference type="GeneID" id="95594185"/>
<dbReference type="InterPro" id="IPR029058">
    <property type="entry name" value="AB_hydrolase_fold"/>
</dbReference>
<dbReference type="InterPro" id="IPR010662">
    <property type="entry name" value="RBBP9/YdeN"/>
</dbReference>
<dbReference type="Pfam" id="PF06821">
    <property type="entry name" value="Ser_hydrolase"/>
    <property type="match status" value="1"/>
</dbReference>
<keyword evidence="2" id="KW-1185">Reference proteome</keyword>
<protein>
    <recommendedName>
        <fullName evidence="3">Alpha/beta hydrolase</fullName>
    </recommendedName>
</protein>
<sequence length="192" mass="20705">MTGNAKPTIVIVPGMREHVEDHWQTIVARRLGDAGRTVRTVPPLVRDRLSRAAHVTNVVDVMAQITGPVLIVAHSAGVMTTVQWARRHDADVRGALLATPPDFETPLADGYPTSEELARYGWTPVPRKPLPFPSIVVASANDPLGSPERVAGLARDWGSSLVEIGRVGHLNPASGHGPWPRAEELIEALEHG</sequence>
<organism evidence="1 2">
    <name type="scientific">Streptomyces nojiriensis</name>
    <dbReference type="NCBI Taxonomy" id="66374"/>
    <lineage>
        <taxon>Bacteria</taxon>
        <taxon>Bacillati</taxon>
        <taxon>Actinomycetota</taxon>
        <taxon>Actinomycetes</taxon>
        <taxon>Kitasatosporales</taxon>
        <taxon>Streptomycetaceae</taxon>
        <taxon>Streptomyces</taxon>
    </lineage>
</organism>
<dbReference type="Proteomes" id="UP000613974">
    <property type="component" value="Unassembled WGS sequence"/>
</dbReference>
<dbReference type="Gene3D" id="3.40.50.1820">
    <property type="entry name" value="alpha/beta hydrolase"/>
    <property type="match status" value="1"/>
</dbReference>
<name>A0ABQ3SIL3_9ACTN</name>
<evidence type="ECO:0000313" key="2">
    <source>
        <dbReference type="Proteomes" id="UP000613974"/>
    </source>
</evidence>
<gene>
    <name evidence="1" type="ORF">Snoj_17850</name>
</gene>
<evidence type="ECO:0000313" key="1">
    <source>
        <dbReference type="EMBL" id="GHI67867.1"/>
    </source>
</evidence>
<reference evidence="2" key="1">
    <citation type="submission" date="2023-07" db="EMBL/GenBank/DDBJ databases">
        <title>Whole genome shotgun sequence of Streptomyces nojiriensis NBRC 13794.</title>
        <authorList>
            <person name="Komaki H."/>
            <person name="Tamura T."/>
        </authorList>
    </citation>
    <scope>NUCLEOTIDE SEQUENCE [LARGE SCALE GENOMIC DNA]</scope>
    <source>
        <strain evidence="2">NBRC 13794</strain>
    </source>
</reference>